<dbReference type="PROSITE" id="PS50231">
    <property type="entry name" value="RICIN_B_LECTIN"/>
    <property type="match status" value="1"/>
</dbReference>
<sequence>MPIRRVLSALFATVSAILAITVIGTPAQADGFSPIKVWNSSHCLDNATENAARLQMWSCTGVSEQNWLEGFNTQTGLFTFTNSRTGRCITAPASGAGTVTMAFCDAAAATQQWRVFFADNPNGPPSGWYDVWQNVSSGLCLSTPSVRNGTLLQTTLCNASEQYERWHQ</sequence>
<dbReference type="Pfam" id="PF00652">
    <property type="entry name" value="Ricin_B_lectin"/>
    <property type="match status" value="1"/>
</dbReference>
<dbReference type="InterPro" id="IPR035992">
    <property type="entry name" value="Ricin_B-like_lectins"/>
</dbReference>
<evidence type="ECO:0000313" key="3">
    <source>
        <dbReference type="EMBL" id="MDT0448560.1"/>
    </source>
</evidence>
<keyword evidence="1" id="KW-0732">Signal</keyword>
<accession>A0ABU2SLA1</accession>
<keyword evidence="4" id="KW-1185">Reference proteome</keyword>
<dbReference type="CDD" id="cd00161">
    <property type="entry name" value="beta-trefoil_Ricin-like"/>
    <property type="match status" value="1"/>
</dbReference>
<dbReference type="InterPro" id="IPR000772">
    <property type="entry name" value="Ricin_B_lectin"/>
</dbReference>
<evidence type="ECO:0000313" key="4">
    <source>
        <dbReference type="Proteomes" id="UP001180531"/>
    </source>
</evidence>
<name>A0ABU2SLA1_9ACTN</name>
<dbReference type="Gene3D" id="2.80.10.50">
    <property type="match status" value="1"/>
</dbReference>
<organism evidence="3 4">
    <name type="scientific">Streptomyces hesseae</name>
    <dbReference type="NCBI Taxonomy" id="3075519"/>
    <lineage>
        <taxon>Bacteria</taxon>
        <taxon>Bacillati</taxon>
        <taxon>Actinomycetota</taxon>
        <taxon>Actinomycetes</taxon>
        <taxon>Kitasatosporales</taxon>
        <taxon>Streptomycetaceae</taxon>
        <taxon>Streptomyces</taxon>
    </lineage>
</organism>
<feature type="domain" description="Ricin B lectin" evidence="2">
    <location>
        <begin position="39"/>
        <end position="113"/>
    </location>
</feature>
<dbReference type="SUPFAM" id="SSF50370">
    <property type="entry name" value="Ricin B-like lectins"/>
    <property type="match status" value="1"/>
</dbReference>
<gene>
    <name evidence="3" type="ORF">RM609_05600</name>
</gene>
<comment type="caution">
    <text evidence="3">The sequence shown here is derived from an EMBL/GenBank/DDBJ whole genome shotgun (WGS) entry which is preliminary data.</text>
</comment>
<feature type="signal peptide" evidence="1">
    <location>
        <begin position="1"/>
        <end position="29"/>
    </location>
</feature>
<dbReference type="EMBL" id="JAVRFI010000002">
    <property type="protein sequence ID" value="MDT0448560.1"/>
    <property type="molecule type" value="Genomic_DNA"/>
</dbReference>
<dbReference type="Proteomes" id="UP001180531">
    <property type="component" value="Unassembled WGS sequence"/>
</dbReference>
<reference evidence="3" key="1">
    <citation type="submission" date="2024-05" db="EMBL/GenBank/DDBJ databases">
        <title>30 novel species of actinomycetes from the DSMZ collection.</title>
        <authorList>
            <person name="Nouioui I."/>
        </authorList>
    </citation>
    <scope>NUCLEOTIDE SEQUENCE</scope>
    <source>
        <strain evidence="3">DSM 40473</strain>
    </source>
</reference>
<feature type="chain" id="PRO_5046865144" evidence="1">
    <location>
        <begin position="30"/>
        <end position="168"/>
    </location>
</feature>
<proteinExistence type="predicted"/>
<protein>
    <submittedName>
        <fullName evidence="3">RICIN domain-containing protein</fullName>
    </submittedName>
</protein>
<evidence type="ECO:0000259" key="2">
    <source>
        <dbReference type="Pfam" id="PF00652"/>
    </source>
</evidence>
<evidence type="ECO:0000256" key="1">
    <source>
        <dbReference type="SAM" id="SignalP"/>
    </source>
</evidence>